<dbReference type="PANTHER" id="PTHR48090">
    <property type="entry name" value="UNDECAPRENYL-PHOSPHATE 4-DEOXY-4-FORMAMIDO-L-ARABINOSE TRANSFERASE-RELATED"/>
    <property type="match status" value="1"/>
</dbReference>
<evidence type="ECO:0000313" key="4">
    <source>
        <dbReference type="EMBL" id="PKY72793.1"/>
    </source>
</evidence>
<keyword evidence="2" id="KW-0812">Transmembrane</keyword>
<dbReference type="Proteomes" id="UP000235122">
    <property type="component" value="Unassembled WGS sequence"/>
</dbReference>
<feature type="domain" description="Glycosyltransferase 2-like" evidence="3">
    <location>
        <begin position="9"/>
        <end position="162"/>
    </location>
</feature>
<dbReference type="STRING" id="33007.HMPREF3198_01446"/>
<dbReference type="AlphaFoldDB" id="A0A2I1INU9"/>
<feature type="transmembrane region" description="Helical" evidence="2">
    <location>
        <begin position="230"/>
        <end position="253"/>
    </location>
</feature>
<dbReference type="SUPFAM" id="SSF53448">
    <property type="entry name" value="Nucleotide-diphospho-sugar transferases"/>
    <property type="match status" value="1"/>
</dbReference>
<dbReference type="RefSeq" id="WP_024330987.1">
    <property type="nucleotide sequence ID" value="NZ_JASOXK010000002.1"/>
</dbReference>
<evidence type="ECO:0000313" key="5">
    <source>
        <dbReference type="Proteomes" id="UP000235122"/>
    </source>
</evidence>
<dbReference type="InterPro" id="IPR050256">
    <property type="entry name" value="Glycosyltransferase_2"/>
</dbReference>
<keyword evidence="2" id="KW-1133">Transmembrane helix</keyword>
<gene>
    <name evidence="4" type="ORF">CYJ19_03895</name>
</gene>
<reference evidence="4 5" key="1">
    <citation type="submission" date="2017-12" db="EMBL/GenBank/DDBJ databases">
        <title>Phylogenetic diversity of female urinary microbiome.</title>
        <authorList>
            <person name="Thomas-White K."/>
            <person name="Wolfe A.J."/>
        </authorList>
    </citation>
    <scope>NUCLEOTIDE SEQUENCE [LARGE SCALE GENOMIC DNA]</scope>
    <source>
        <strain evidence="4 5">UMB0402</strain>
    </source>
</reference>
<comment type="caution">
    <text evidence="4">The sequence shown here is derived from an EMBL/GenBank/DDBJ whole genome shotgun (WGS) entry which is preliminary data.</text>
</comment>
<sequence>MGKRDQIAVIIPCYNEEAAIGTVVADMSAALPEATIYVYDNNSTDNTAAVASKAGAIVRTEPRQGKGNVVRRAFADVDADIYLMIDGDDTYDAGAAPAMVAMLKEQGLDHVLGCRQDNPAASAYRPGHAQGNRIFNRLVSWLFGMPVTDMLSGYRAFSRRFVKSFPALSQEFEIETELTVHTMRLGVPQGEYAVGFKDRPAGSDSKLRTFHDGFKILGTIARLLSHERPFATYGFVALVAAVASLAIGVPVIWEFALTGLVSRLPSAVLASGLGIIACLSVTVGLTLSGVLRGRQELARLAYLQYEAPGHAE</sequence>
<protein>
    <submittedName>
        <fullName evidence="4">Glycosyl transferase</fullName>
    </submittedName>
</protein>
<dbReference type="EMBL" id="PKKO01000002">
    <property type="protein sequence ID" value="PKY72793.1"/>
    <property type="molecule type" value="Genomic_DNA"/>
</dbReference>
<dbReference type="InterPro" id="IPR029044">
    <property type="entry name" value="Nucleotide-diphossugar_trans"/>
</dbReference>
<comment type="similarity">
    <text evidence="1">Belongs to the glycosyltransferase 2 family.</text>
</comment>
<evidence type="ECO:0000256" key="1">
    <source>
        <dbReference type="ARBA" id="ARBA00006739"/>
    </source>
</evidence>
<dbReference type="GeneID" id="35867733"/>
<dbReference type="Gene3D" id="3.90.550.10">
    <property type="entry name" value="Spore Coat Polysaccharide Biosynthesis Protein SpsA, Chain A"/>
    <property type="match status" value="1"/>
</dbReference>
<keyword evidence="2" id="KW-0472">Membrane</keyword>
<name>A0A2I1INU9_9ACTO</name>
<evidence type="ECO:0000256" key="2">
    <source>
        <dbReference type="SAM" id="Phobius"/>
    </source>
</evidence>
<dbReference type="CDD" id="cd04179">
    <property type="entry name" value="DPM_DPG-synthase_like"/>
    <property type="match status" value="1"/>
</dbReference>
<keyword evidence="5" id="KW-1185">Reference proteome</keyword>
<dbReference type="PANTHER" id="PTHR48090:SF7">
    <property type="entry name" value="RFBJ PROTEIN"/>
    <property type="match status" value="1"/>
</dbReference>
<dbReference type="GO" id="GO:0016740">
    <property type="term" value="F:transferase activity"/>
    <property type="evidence" value="ECO:0007669"/>
    <property type="project" value="UniProtKB-KW"/>
</dbReference>
<organism evidence="4 5">
    <name type="scientific">Winkia neuii</name>
    <dbReference type="NCBI Taxonomy" id="33007"/>
    <lineage>
        <taxon>Bacteria</taxon>
        <taxon>Bacillati</taxon>
        <taxon>Actinomycetota</taxon>
        <taxon>Actinomycetes</taxon>
        <taxon>Actinomycetales</taxon>
        <taxon>Actinomycetaceae</taxon>
        <taxon>Winkia</taxon>
    </lineage>
</organism>
<dbReference type="InterPro" id="IPR001173">
    <property type="entry name" value="Glyco_trans_2-like"/>
</dbReference>
<feature type="transmembrane region" description="Helical" evidence="2">
    <location>
        <begin position="268"/>
        <end position="291"/>
    </location>
</feature>
<evidence type="ECO:0000259" key="3">
    <source>
        <dbReference type="Pfam" id="PF00535"/>
    </source>
</evidence>
<keyword evidence="4" id="KW-0808">Transferase</keyword>
<proteinExistence type="inferred from homology"/>
<accession>A0A2I1INU9</accession>
<dbReference type="Pfam" id="PF00535">
    <property type="entry name" value="Glycos_transf_2"/>
    <property type="match status" value="1"/>
</dbReference>